<keyword evidence="6 8" id="KW-1133">Transmembrane helix</keyword>
<dbReference type="NCBIfam" id="NF004319">
    <property type="entry name" value="PRK05715.1-1"/>
    <property type="match status" value="1"/>
</dbReference>
<keyword evidence="7 8" id="KW-0472">Membrane</keyword>
<keyword evidence="4 8" id="KW-0812">Transmembrane</keyword>
<protein>
    <recommendedName>
        <fullName evidence="8">NADH-quinone oxidoreductase subunit K</fullName>
        <ecNumber evidence="8">7.1.1.-</ecNumber>
    </recommendedName>
    <alternativeName>
        <fullName evidence="8">NADH dehydrogenase I subunit K</fullName>
    </alternativeName>
    <alternativeName>
        <fullName evidence="8">NDH-1 subunit K</fullName>
    </alternativeName>
</protein>
<comment type="catalytic activity">
    <reaction evidence="8">
        <text>a quinone + NADH + 5 H(+)(in) = a quinol + NAD(+) + 4 H(+)(out)</text>
        <dbReference type="Rhea" id="RHEA:57888"/>
        <dbReference type="ChEBI" id="CHEBI:15378"/>
        <dbReference type="ChEBI" id="CHEBI:24646"/>
        <dbReference type="ChEBI" id="CHEBI:57540"/>
        <dbReference type="ChEBI" id="CHEBI:57945"/>
        <dbReference type="ChEBI" id="CHEBI:132124"/>
    </reaction>
</comment>
<keyword evidence="8" id="KW-1003">Cell membrane</keyword>
<keyword evidence="8" id="KW-0520">NAD</keyword>
<keyword evidence="8" id="KW-0830">Ubiquinone</keyword>
<keyword evidence="10" id="KW-1185">Reference proteome</keyword>
<evidence type="ECO:0000256" key="4">
    <source>
        <dbReference type="ARBA" id="ARBA00022692"/>
    </source>
</evidence>
<keyword evidence="3 8" id="KW-0813">Transport</keyword>
<evidence type="ECO:0000256" key="5">
    <source>
        <dbReference type="ARBA" id="ARBA00022719"/>
    </source>
</evidence>
<keyword evidence="8" id="KW-1278">Translocase</keyword>
<comment type="subunit">
    <text evidence="8">NDH-1 is composed of 14 different subunits. Subunits NuoA, H, J, K, L, M, N constitute the membrane sector of the complex.</text>
</comment>
<feature type="transmembrane region" description="Helical" evidence="8">
    <location>
        <begin position="37"/>
        <end position="60"/>
    </location>
</feature>
<feature type="transmembrane region" description="Helical" evidence="8">
    <location>
        <begin position="12"/>
        <end position="30"/>
    </location>
</feature>
<keyword evidence="5 8" id="KW-0874">Quinone</keyword>
<proteinExistence type="inferred from homology"/>
<dbReference type="Gene3D" id="1.10.287.3510">
    <property type="match status" value="1"/>
</dbReference>
<evidence type="ECO:0000256" key="1">
    <source>
        <dbReference type="ARBA" id="ARBA00004141"/>
    </source>
</evidence>
<dbReference type="InterPro" id="IPR039428">
    <property type="entry name" value="NUOK/Mnh_C1-like"/>
</dbReference>
<dbReference type="InterPro" id="IPR001133">
    <property type="entry name" value="NADH_UbQ_OxRdtase_chain4L/K"/>
</dbReference>
<evidence type="ECO:0000256" key="2">
    <source>
        <dbReference type="ARBA" id="ARBA00010519"/>
    </source>
</evidence>
<evidence type="ECO:0000313" key="10">
    <source>
        <dbReference type="Proteomes" id="UP000619761"/>
    </source>
</evidence>
<name>A0ABQ3B182_9GAMM</name>
<comment type="function">
    <text evidence="8">NDH-1 shuttles electrons from NADH, via FMN and iron-sulfur (Fe-S) centers, to quinones in the respiratory chain. The immediate electron acceptor for the enzyme in this species is believed to be ubiquinone. Couples the redox reaction to proton translocation (for every two electrons transferred, four hydrogen ions are translocated across the cytoplasmic membrane), and thus conserves the redox energy in a proton gradient.</text>
</comment>
<comment type="similarity">
    <text evidence="2 8">Belongs to the complex I subunit 4L family.</text>
</comment>
<accession>A0ABQ3B182</accession>
<comment type="caution">
    <text evidence="9">The sequence shown here is derived from an EMBL/GenBank/DDBJ whole genome shotgun (WGS) entry which is preliminary data.</text>
</comment>
<comment type="subcellular location">
    <subcellularLocation>
        <location evidence="8">Cell membrane</location>
        <topology evidence="8">Multi-pass membrane protein</topology>
    </subcellularLocation>
    <subcellularLocation>
        <location evidence="1">Membrane</location>
        <topology evidence="1">Multi-pass membrane protein</topology>
    </subcellularLocation>
</comment>
<evidence type="ECO:0000256" key="8">
    <source>
        <dbReference type="HAMAP-Rule" id="MF_01456"/>
    </source>
</evidence>
<dbReference type="NCBIfam" id="NF004320">
    <property type="entry name" value="PRK05715.1-2"/>
    <property type="match status" value="1"/>
</dbReference>
<evidence type="ECO:0000256" key="6">
    <source>
        <dbReference type="ARBA" id="ARBA00022989"/>
    </source>
</evidence>
<feature type="transmembrane region" description="Helical" evidence="8">
    <location>
        <begin position="66"/>
        <end position="87"/>
    </location>
</feature>
<evidence type="ECO:0000256" key="7">
    <source>
        <dbReference type="ARBA" id="ARBA00023136"/>
    </source>
</evidence>
<dbReference type="Proteomes" id="UP000619761">
    <property type="component" value="Unassembled WGS sequence"/>
</dbReference>
<dbReference type="EMBL" id="BMYZ01000001">
    <property type="protein sequence ID" value="GGY70878.1"/>
    <property type="molecule type" value="Genomic_DNA"/>
</dbReference>
<organism evidence="9 10">
    <name type="scientific">Cellvibrio zantedeschiae</name>
    <dbReference type="NCBI Taxonomy" id="1237077"/>
    <lineage>
        <taxon>Bacteria</taxon>
        <taxon>Pseudomonadati</taxon>
        <taxon>Pseudomonadota</taxon>
        <taxon>Gammaproteobacteria</taxon>
        <taxon>Cellvibrionales</taxon>
        <taxon>Cellvibrionaceae</taxon>
        <taxon>Cellvibrio</taxon>
    </lineage>
</organism>
<dbReference type="HAMAP" id="MF_01456">
    <property type="entry name" value="NDH1_NuoK"/>
    <property type="match status" value="1"/>
</dbReference>
<gene>
    <name evidence="8 9" type="primary">nuoK</name>
    <name evidence="9" type="ORF">GCM10011613_14250</name>
</gene>
<dbReference type="EC" id="7.1.1.-" evidence="8"/>
<evidence type="ECO:0000313" key="9">
    <source>
        <dbReference type="EMBL" id="GGY70878.1"/>
    </source>
</evidence>
<dbReference type="RefSeq" id="WP_229837694.1">
    <property type="nucleotide sequence ID" value="NZ_BMYZ01000001.1"/>
</dbReference>
<reference evidence="10" key="1">
    <citation type="journal article" date="2019" name="Int. J. Syst. Evol. Microbiol.">
        <title>The Global Catalogue of Microorganisms (GCM) 10K type strain sequencing project: providing services to taxonomists for standard genome sequencing and annotation.</title>
        <authorList>
            <consortium name="The Broad Institute Genomics Platform"/>
            <consortium name="The Broad Institute Genome Sequencing Center for Infectious Disease"/>
            <person name="Wu L."/>
            <person name="Ma J."/>
        </authorList>
    </citation>
    <scope>NUCLEOTIDE SEQUENCE [LARGE SCALE GENOMIC DNA]</scope>
    <source>
        <strain evidence="10">KCTC 32239</strain>
    </source>
</reference>
<dbReference type="PANTHER" id="PTHR11434">
    <property type="entry name" value="NADH-UBIQUINONE OXIDOREDUCTASE SUBUNIT ND4L"/>
    <property type="match status" value="1"/>
</dbReference>
<sequence>MLSIPHGIPVEHGLLAAGLLFVVGLAGVLIRRNLLFVLMSIEIMMNAAAMAFVVAGARWVQPDGQIMFILILTLAASEAAIGLAIVIQLYRRYQSLDVDAASEMRG</sequence>
<dbReference type="Pfam" id="PF00420">
    <property type="entry name" value="Oxidored_q2"/>
    <property type="match status" value="1"/>
</dbReference>
<evidence type="ECO:0000256" key="3">
    <source>
        <dbReference type="ARBA" id="ARBA00022448"/>
    </source>
</evidence>
<dbReference type="PANTHER" id="PTHR11434:SF16">
    <property type="entry name" value="NADH-UBIQUINONE OXIDOREDUCTASE CHAIN 4L"/>
    <property type="match status" value="1"/>
</dbReference>